<reference evidence="1 2" key="1">
    <citation type="submission" date="2023-02" db="EMBL/GenBank/DDBJ databases">
        <title>LHISI_Scaffold_Assembly.</title>
        <authorList>
            <person name="Stuart O.P."/>
            <person name="Cleave R."/>
            <person name="Magrath M.J.L."/>
            <person name="Mikheyev A.S."/>
        </authorList>
    </citation>
    <scope>NUCLEOTIDE SEQUENCE [LARGE SCALE GENOMIC DNA]</scope>
    <source>
        <strain evidence="1">Daus_M_001</strain>
        <tissue evidence="1">Leg muscle</tissue>
    </source>
</reference>
<proteinExistence type="predicted"/>
<organism evidence="1 2">
    <name type="scientific">Dryococelus australis</name>
    <dbReference type="NCBI Taxonomy" id="614101"/>
    <lineage>
        <taxon>Eukaryota</taxon>
        <taxon>Metazoa</taxon>
        <taxon>Ecdysozoa</taxon>
        <taxon>Arthropoda</taxon>
        <taxon>Hexapoda</taxon>
        <taxon>Insecta</taxon>
        <taxon>Pterygota</taxon>
        <taxon>Neoptera</taxon>
        <taxon>Polyneoptera</taxon>
        <taxon>Phasmatodea</taxon>
        <taxon>Verophasmatodea</taxon>
        <taxon>Anareolatae</taxon>
        <taxon>Phasmatidae</taxon>
        <taxon>Eurycanthinae</taxon>
        <taxon>Dryococelus</taxon>
    </lineage>
</organism>
<name>A0ABQ9GYB6_9NEOP</name>
<sequence>MVKFVFDNADVNVRTLTELGTFHSLGGLNCVPPSTAVNTTSAFLSDKYATVDSKQSNQIPIVSYKKPTTLTLGLLWATGYINSDNIPPFWNGYMQPALCQTGSMVTQTIPLHSSVSVLLIRRLCILL</sequence>
<accession>A0ABQ9GYB6</accession>
<keyword evidence="2" id="KW-1185">Reference proteome</keyword>
<gene>
    <name evidence="1" type="ORF">PR048_021420</name>
</gene>
<comment type="caution">
    <text evidence="1">The sequence shown here is derived from an EMBL/GenBank/DDBJ whole genome shotgun (WGS) entry which is preliminary data.</text>
</comment>
<evidence type="ECO:0000313" key="1">
    <source>
        <dbReference type="EMBL" id="KAJ8876968.1"/>
    </source>
</evidence>
<protein>
    <submittedName>
        <fullName evidence="1">Uncharacterized protein</fullName>
    </submittedName>
</protein>
<dbReference type="EMBL" id="JARBHB010000008">
    <property type="protein sequence ID" value="KAJ8876968.1"/>
    <property type="molecule type" value="Genomic_DNA"/>
</dbReference>
<dbReference type="Proteomes" id="UP001159363">
    <property type="component" value="Chromosome 7"/>
</dbReference>
<evidence type="ECO:0000313" key="2">
    <source>
        <dbReference type="Proteomes" id="UP001159363"/>
    </source>
</evidence>